<accession>A0A1F4VE77</accession>
<name>A0A1F4VE77_UNCKA</name>
<comment type="caution">
    <text evidence="1">The sequence shown here is derived from an EMBL/GenBank/DDBJ whole genome shotgun (WGS) entry which is preliminary data.</text>
</comment>
<dbReference type="EMBL" id="MEVI01000002">
    <property type="protein sequence ID" value="OGC55541.1"/>
    <property type="molecule type" value="Genomic_DNA"/>
</dbReference>
<evidence type="ECO:0000313" key="1">
    <source>
        <dbReference type="EMBL" id="OGC55541.1"/>
    </source>
</evidence>
<organism evidence="1 2">
    <name type="scientific">candidate division WWE3 bacterium RIFCSPLOWO2_01_FULL_41_18</name>
    <dbReference type="NCBI Taxonomy" id="1802625"/>
    <lineage>
        <taxon>Bacteria</taxon>
        <taxon>Katanobacteria</taxon>
    </lineage>
</organism>
<sequence length="121" mass="14045">MSLGIKGEEKMADTLTLALFRALFVGRDRETLFDQMVQAWTNERMRLLGYVRLWGFSNSRMFLSLEDAKMFLKENPSIGVTWIYYSDYRLDSLGNPKVFREGGVCIDPECTCDGSMVYWED</sequence>
<dbReference type="Proteomes" id="UP000176504">
    <property type="component" value="Unassembled WGS sequence"/>
</dbReference>
<gene>
    <name evidence="1" type="ORF">A3A78_01130</name>
</gene>
<protein>
    <submittedName>
        <fullName evidence="1">Uncharacterized protein</fullName>
    </submittedName>
</protein>
<proteinExistence type="predicted"/>
<reference evidence="1 2" key="1">
    <citation type="journal article" date="2016" name="Nat. Commun.">
        <title>Thousands of microbial genomes shed light on interconnected biogeochemical processes in an aquifer system.</title>
        <authorList>
            <person name="Anantharaman K."/>
            <person name="Brown C.T."/>
            <person name="Hug L.A."/>
            <person name="Sharon I."/>
            <person name="Castelle C.J."/>
            <person name="Probst A.J."/>
            <person name="Thomas B.C."/>
            <person name="Singh A."/>
            <person name="Wilkins M.J."/>
            <person name="Karaoz U."/>
            <person name="Brodie E.L."/>
            <person name="Williams K.H."/>
            <person name="Hubbard S.S."/>
            <person name="Banfield J.F."/>
        </authorList>
    </citation>
    <scope>NUCLEOTIDE SEQUENCE [LARGE SCALE GENOMIC DNA]</scope>
</reference>
<dbReference type="AlphaFoldDB" id="A0A1F4VE77"/>
<evidence type="ECO:0000313" key="2">
    <source>
        <dbReference type="Proteomes" id="UP000176504"/>
    </source>
</evidence>